<dbReference type="GO" id="GO:0051087">
    <property type="term" value="F:protein-folding chaperone binding"/>
    <property type="evidence" value="ECO:0007669"/>
    <property type="project" value="InterPro"/>
</dbReference>
<keyword evidence="15" id="KW-1185">Reference proteome</keyword>
<evidence type="ECO:0000256" key="11">
    <source>
        <dbReference type="RuleBase" id="RU000639"/>
    </source>
</evidence>
<dbReference type="HOGENOM" id="CLU_057217_6_3_14"/>
<keyword evidence="4 10" id="KW-0963">Cytoplasm</keyword>
<dbReference type="SUPFAM" id="SSF51064">
    <property type="entry name" value="Head domain of nucleotide exchange factor GrpE"/>
    <property type="match status" value="1"/>
</dbReference>
<dbReference type="Pfam" id="PF01025">
    <property type="entry name" value="GrpE"/>
    <property type="match status" value="1"/>
</dbReference>
<dbReference type="PRINTS" id="PR00773">
    <property type="entry name" value="GRPEPROTEIN"/>
</dbReference>
<evidence type="ECO:0000313" key="15">
    <source>
        <dbReference type="Proteomes" id="UP000032740"/>
    </source>
</evidence>
<dbReference type="RefSeq" id="WP_026658158.1">
    <property type="nucleotide sequence ID" value="NC_022538.1"/>
</dbReference>
<evidence type="ECO:0000256" key="6">
    <source>
        <dbReference type="ARBA" id="ARBA00023186"/>
    </source>
</evidence>
<feature type="coiled-coil region" evidence="13">
    <location>
        <begin position="27"/>
        <end position="65"/>
    </location>
</feature>
<keyword evidence="5 10" id="KW-0346">Stress response</keyword>
<proteinExistence type="inferred from homology"/>
<dbReference type="KEGG" id="apal:BN85406310"/>
<dbReference type="FunFam" id="2.30.22.10:FF:000001">
    <property type="entry name" value="Protein GrpE"/>
    <property type="match status" value="1"/>
</dbReference>
<dbReference type="GO" id="GO:0005737">
    <property type="term" value="C:cytoplasm"/>
    <property type="evidence" value="ECO:0007669"/>
    <property type="project" value="UniProtKB-SubCell"/>
</dbReference>
<dbReference type="CDD" id="cd00446">
    <property type="entry name" value="GrpE"/>
    <property type="match status" value="1"/>
</dbReference>
<dbReference type="InterPro" id="IPR013805">
    <property type="entry name" value="GrpE_CC"/>
</dbReference>
<dbReference type="Gene3D" id="2.30.22.10">
    <property type="entry name" value="Head domain of nucleotide exchange factor GrpE"/>
    <property type="match status" value="1"/>
</dbReference>
<evidence type="ECO:0000256" key="12">
    <source>
        <dbReference type="RuleBase" id="RU004478"/>
    </source>
</evidence>
<comment type="subunit">
    <text evidence="3 10">Homodimer.</text>
</comment>
<sequence length="189" mass="22106">MEKENDIIDENIQEDIVKEETPKKEKKKKEKEIIEGLNQEIVELKDKLLRNAAELENFKKRIQQERINDRKYAASNLINDLLVPLDQFAKVVEMKTDNEVLKNFLIGFNMINDQFKSILETEGVKEIDALNKPFDPTLHYAVEKVNISDKENGINVEVLQKGYTYKERILRPAMVKVNEWSENNNGEDK</sequence>
<dbReference type="AlphaFoldDB" id="U4KKP8"/>
<dbReference type="EMBL" id="FO681347">
    <property type="protein sequence ID" value="CCV64208.1"/>
    <property type="molecule type" value="Genomic_DNA"/>
</dbReference>
<evidence type="ECO:0000256" key="2">
    <source>
        <dbReference type="ARBA" id="ARBA00009054"/>
    </source>
</evidence>
<reference evidence="14 15" key="1">
    <citation type="journal article" date="2013" name="J. Mol. Microbiol. Biotechnol.">
        <title>Analysis of the Complete Genomes of Acholeplasma brassicae , A. palmae and A. laidlawii and Their Comparison to the Obligate Parasites from ' Candidatus Phytoplasma'.</title>
        <authorList>
            <person name="Kube M."/>
            <person name="Siewert C."/>
            <person name="Migdoll A.M."/>
            <person name="Duduk B."/>
            <person name="Holz S."/>
            <person name="Rabus R."/>
            <person name="Seemuller E."/>
            <person name="Mitrovic J."/>
            <person name="Muller I."/>
            <person name="Buttner C."/>
            <person name="Reinhardt R."/>
        </authorList>
    </citation>
    <scope>NUCLEOTIDE SEQUENCE [LARGE SCALE GENOMIC DNA]</scope>
    <source>
        <strain evidence="14 15">J233</strain>
    </source>
</reference>
<dbReference type="InterPro" id="IPR009012">
    <property type="entry name" value="GrpE_head"/>
</dbReference>
<evidence type="ECO:0000256" key="9">
    <source>
        <dbReference type="ARBA" id="ARBA00076414"/>
    </source>
</evidence>
<dbReference type="Proteomes" id="UP000032740">
    <property type="component" value="Chromosome"/>
</dbReference>
<evidence type="ECO:0000256" key="13">
    <source>
        <dbReference type="SAM" id="Coils"/>
    </source>
</evidence>
<evidence type="ECO:0000256" key="3">
    <source>
        <dbReference type="ARBA" id="ARBA00011738"/>
    </source>
</evidence>
<evidence type="ECO:0000256" key="10">
    <source>
        <dbReference type="HAMAP-Rule" id="MF_01151"/>
    </source>
</evidence>
<dbReference type="PROSITE" id="PS01071">
    <property type="entry name" value="GRPE"/>
    <property type="match status" value="1"/>
</dbReference>
<evidence type="ECO:0000256" key="8">
    <source>
        <dbReference type="ARBA" id="ARBA00072274"/>
    </source>
</evidence>
<dbReference type="GO" id="GO:0051082">
    <property type="term" value="F:unfolded protein binding"/>
    <property type="evidence" value="ECO:0007669"/>
    <property type="project" value="TreeGrafter"/>
</dbReference>
<comment type="function">
    <text evidence="7 10 11">Participates actively in the response to hyperosmotic and heat shock by preventing the aggregation of stress-denatured proteins, in association with DnaK and GrpE. It is the nucleotide exchange factor for DnaK and may function as a thermosensor. Unfolded proteins bind initially to DnaJ; upon interaction with the DnaJ-bound protein, DnaK hydrolyzes its bound ATP, resulting in the formation of a stable complex. GrpE releases ADP from DnaK; ATP binding to DnaK triggers the release of the substrate protein, thus completing the reaction cycle. Several rounds of ATP-dependent interactions between DnaJ, DnaK and GrpE are required for fully efficient folding.</text>
</comment>
<dbReference type="STRING" id="1318466.BN85406310"/>
<comment type="subcellular location">
    <subcellularLocation>
        <location evidence="1 10">Cytoplasm</location>
    </subcellularLocation>
</comment>
<protein>
    <recommendedName>
        <fullName evidence="8 10">Protein GrpE</fullName>
    </recommendedName>
    <alternativeName>
        <fullName evidence="9 10">HSP-70 cofactor</fullName>
    </alternativeName>
</protein>
<keyword evidence="13" id="KW-0175">Coiled coil</keyword>
<dbReference type="PANTHER" id="PTHR21237:SF23">
    <property type="entry name" value="GRPE PROTEIN HOMOLOG, MITOCHONDRIAL"/>
    <property type="match status" value="1"/>
</dbReference>
<dbReference type="GO" id="GO:0000774">
    <property type="term" value="F:adenyl-nucleotide exchange factor activity"/>
    <property type="evidence" value="ECO:0007669"/>
    <property type="project" value="InterPro"/>
</dbReference>
<evidence type="ECO:0000256" key="1">
    <source>
        <dbReference type="ARBA" id="ARBA00004496"/>
    </source>
</evidence>
<organism evidence="14 15">
    <name type="scientific">Alteracholeplasma palmae (strain ATCC 49389 / J233)</name>
    <name type="common">Acholeplasma palmae</name>
    <dbReference type="NCBI Taxonomy" id="1318466"/>
    <lineage>
        <taxon>Bacteria</taxon>
        <taxon>Bacillati</taxon>
        <taxon>Mycoplasmatota</taxon>
        <taxon>Mollicutes</taxon>
        <taxon>Acholeplasmatales</taxon>
        <taxon>Acholeplasmataceae</taxon>
        <taxon>Acholeplasma</taxon>
    </lineage>
</organism>
<dbReference type="Gene3D" id="3.90.20.20">
    <property type="match status" value="1"/>
</dbReference>
<dbReference type="GO" id="GO:0042803">
    <property type="term" value="F:protein homodimerization activity"/>
    <property type="evidence" value="ECO:0007669"/>
    <property type="project" value="InterPro"/>
</dbReference>
<dbReference type="GO" id="GO:0006457">
    <property type="term" value="P:protein folding"/>
    <property type="evidence" value="ECO:0007669"/>
    <property type="project" value="InterPro"/>
</dbReference>
<dbReference type="InterPro" id="IPR000740">
    <property type="entry name" value="GrpE"/>
</dbReference>
<dbReference type="HAMAP" id="MF_01151">
    <property type="entry name" value="GrpE"/>
    <property type="match status" value="1"/>
</dbReference>
<dbReference type="NCBIfam" id="NF010738">
    <property type="entry name" value="PRK14140.1"/>
    <property type="match status" value="1"/>
</dbReference>
<evidence type="ECO:0000313" key="14">
    <source>
        <dbReference type="EMBL" id="CCV64208.1"/>
    </source>
</evidence>
<keyword evidence="6 10" id="KW-0143">Chaperone</keyword>
<evidence type="ECO:0000256" key="7">
    <source>
        <dbReference type="ARBA" id="ARBA00053401"/>
    </source>
</evidence>
<dbReference type="PANTHER" id="PTHR21237">
    <property type="entry name" value="GRPE PROTEIN"/>
    <property type="match status" value="1"/>
</dbReference>
<evidence type="ECO:0000256" key="4">
    <source>
        <dbReference type="ARBA" id="ARBA00022490"/>
    </source>
</evidence>
<gene>
    <name evidence="10 14" type="primary">grpE</name>
    <name evidence="14" type="ORF">BN85406310</name>
</gene>
<evidence type="ECO:0000256" key="5">
    <source>
        <dbReference type="ARBA" id="ARBA00023016"/>
    </source>
</evidence>
<name>U4KKP8_ALTPJ</name>
<dbReference type="SUPFAM" id="SSF58014">
    <property type="entry name" value="Coiled-coil domain of nucleotide exchange factor GrpE"/>
    <property type="match status" value="1"/>
</dbReference>
<comment type="similarity">
    <text evidence="2 10 12">Belongs to the GrpE family.</text>
</comment>
<accession>U4KKP8</accession>